<dbReference type="RefSeq" id="WP_186995697.1">
    <property type="nucleotide sequence ID" value="NZ_JACOQG010000054.1"/>
</dbReference>
<proteinExistence type="predicted"/>
<dbReference type="EMBL" id="JACOQG010000054">
    <property type="protein sequence ID" value="MBC5781173.1"/>
    <property type="molecule type" value="Genomic_DNA"/>
</dbReference>
<organism evidence="1 2">
    <name type="scientific">Blautia difficilis</name>
    <dbReference type="NCBI Taxonomy" id="2763027"/>
    <lineage>
        <taxon>Bacteria</taxon>
        <taxon>Bacillati</taxon>
        <taxon>Bacillota</taxon>
        <taxon>Clostridia</taxon>
        <taxon>Lachnospirales</taxon>
        <taxon>Lachnospiraceae</taxon>
        <taxon>Blautia</taxon>
    </lineage>
</organism>
<gene>
    <name evidence="1" type="ORF">H8Z82_16315</name>
</gene>
<protein>
    <submittedName>
        <fullName evidence="1">Uncharacterized protein</fullName>
    </submittedName>
</protein>
<sequence length="154" mass="17713">MASAETKQKESNMKRCKITRAETKATMPKKLITSLGFFPITSAEINEGSSIQFYINLDSSVIDPECRYTIENCIESQDKAKRIGWTWNNAKIELSMRLHVIIDSNWNVSSSKLEVHYQDKEQKDIFGKLSFVNIVREYTLKTIIADAIRAKLFQ</sequence>
<accession>A0ABR7IN24</accession>
<reference evidence="1 2" key="1">
    <citation type="submission" date="2020-08" db="EMBL/GenBank/DDBJ databases">
        <title>Genome public.</title>
        <authorList>
            <person name="Liu C."/>
            <person name="Sun Q."/>
        </authorList>
    </citation>
    <scope>NUCLEOTIDE SEQUENCE [LARGE SCALE GENOMIC DNA]</scope>
    <source>
        <strain evidence="1 2">M29</strain>
    </source>
</reference>
<comment type="caution">
    <text evidence="1">The sequence shown here is derived from an EMBL/GenBank/DDBJ whole genome shotgun (WGS) entry which is preliminary data.</text>
</comment>
<name>A0ABR7IN24_9FIRM</name>
<dbReference type="Proteomes" id="UP000649826">
    <property type="component" value="Unassembled WGS sequence"/>
</dbReference>
<keyword evidence="2" id="KW-1185">Reference proteome</keyword>
<evidence type="ECO:0000313" key="2">
    <source>
        <dbReference type="Proteomes" id="UP000649826"/>
    </source>
</evidence>
<evidence type="ECO:0000313" key="1">
    <source>
        <dbReference type="EMBL" id="MBC5781173.1"/>
    </source>
</evidence>